<organism evidence="3 4">
    <name type="scientific">Lymnaea stagnalis</name>
    <name type="common">Great pond snail</name>
    <name type="synonym">Helix stagnalis</name>
    <dbReference type="NCBI Taxonomy" id="6523"/>
    <lineage>
        <taxon>Eukaryota</taxon>
        <taxon>Metazoa</taxon>
        <taxon>Spiralia</taxon>
        <taxon>Lophotrochozoa</taxon>
        <taxon>Mollusca</taxon>
        <taxon>Gastropoda</taxon>
        <taxon>Heterobranchia</taxon>
        <taxon>Euthyneura</taxon>
        <taxon>Panpulmonata</taxon>
        <taxon>Hygrophila</taxon>
        <taxon>Lymnaeoidea</taxon>
        <taxon>Lymnaeidae</taxon>
        <taxon>Lymnaea</taxon>
    </lineage>
</organism>
<dbReference type="AlphaFoldDB" id="A0AAV2IIN8"/>
<keyword evidence="2" id="KW-1133">Transmembrane helix</keyword>
<evidence type="ECO:0000313" key="3">
    <source>
        <dbReference type="EMBL" id="CAL1546943.1"/>
    </source>
</evidence>
<comment type="caution">
    <text evidence="3">The sequence shown here is derived from an EMBL/GenBank/DDBJ whole genome shotgun (WGS) entry which is preliminary data.</text>
</comment>
<evidence type="ECO:0000313" key="4">
    <source>
        <dbReference type="Proteomes" id="UP001497497"/>
    </source>
</evidence>
<feature type="coiled-coil region" evidence="1">
    <location>
        <begin position="229"/>
        <end position="256"/>
    </location>
</feature>
<feature type="transmembrane region" description="Helical" evidence="2">
    <location>
        <begin position="263"/>
        <end position="283"/>
    </location>
</feature>
<protein>
    <submittedName>
        <fullName evidence="3">Uncharacterized protein</fullName>
    </submittedName>
</protein>
<keyword evidence="4" id="KW-1185">Reference proteome</keyword>
<sequence length="300" mass="35370">MPPILDEVKAFDILLCQSKYEELKEEFNRKMLLKSYEATEILKDVAKMLNNLESNIKSSLEDGCCPLDSIQNLRNIKSTKIKLDGLNSLLKFKEILSKLDERFVEINGRLTDAIRHEHYRQANDSLKSAQKNVNKLERWIFWIREFCFLNSICGSVNLRRVKKDLQAGHAHILKLKGNMIQPNFLDLELDFSTAEYYLQNMVKKLPGERGIIKDLKSELTRVKDHFNGIRKQLKEEEKLEIEYIDAKSEFRAKKEQILSWRHIMINILLCLVAISVGLHQFLYSNKKRECLTERWVKWIR</sequence>
<dbReference type="Proteomes" id="UP001497497">
    <property type="component" value="Unassembled WGS sequence"/>
</dbReference>
<accession>A0AAV2IIN8</accession>
<name>A0AAV2IIN8_LYMST</name>
<keyword evidence="2" id="KW-0472">Membrane</keyword>
<reference evidence="3 4" key="1">
    <citation type="submission" date="2024-04" db="EMBL/GenBank/DDBJ databases">
        <authorList>
            <consortium name="Genoscope - CEA"/>
            <person name="William W."/>
        </authorList>
    </citation>
    <scope>NUCLEOTIDE SEQUENCE [LARGE SCALE GENOMIC DNA]</scope>
</reference>
<proteinExistence type="predicted"/>
<keyword evidence="1" id="KW-0175">Coiled coil</keyword>
<evidence type="ECO:0000256" key="1">
    <source>
        <dbReference type="SAM" id="Coils"/>
    </source>
</evidence>
<gene>
    <name evidence="3" type="ORF">GSLYS_00020320001</name>
</gene>
<evidence type="ECO:0000256" key="2">
    <source>
        <dbReference type="SAM" id="Phobius"/>
    </source>
</evidence>
<feature type="non-terminal residue" evidence="3">
    <location>
        <position position="300"/>
    </location>
</feature>
<keyword evidence="2" id="KW-0812">Transmembrane</keyword>
<dbReference type="EMBL" id="CAXITT010000882">
    <property type="protein sequence ID" value="CAL1546943.1"/>
    <property type="molecule type" value="Genomic_DNA"/>
</dbReference>